<keyword evidence="5 12" id="KW-0732">Signal</keyword>
<evidence type="ECO:0000256" key="10">
    <source>
        <dbReference type="PROSITE-ProRule" id="PRU01360"/>
    </source>
</evidence>
<keyword evidence="3 10" id="KW-1134">Transmembrane beta strand</keyword>
<dbReference type="AlphaFoldDB" id="A0A6B8KBZ5"/>
<evidence type="ECO:0000256" key="8">
    <source>
        <dbReference type="ARBA" id="ARBA00023170"/>
    </source>
</evidence>
<dbReference type="PROSITE" id="PS51257">
    <property type="entry name" value="PROKAR_LIPOPROTEIN"/>
    <property type="match status" value="1"/>
</dbReference>
<evidence type="ECO:0000256" key="5">
    <source>
        <dbReference type="ARBA" id="ARBA00022729"/>
    </source>
</evidence>
<sequence length="725" mass="78103">MKSRKAWRLLSLAGVGLTSCNWAASAQEALPTIEVGSASSDMAKPAPAEPAPAQTPPPTPAAASDPRAAALERLLPKEGANVYALDRKDIESLPQGNETPLDKILLQAPGVTQDSAAGGNLHVRNEHANLQYRVNGVMLPDGVAGFGQVMETGFIGSMSLVTGALPAQYGLRTAGLVDIVSREAPAAPYGSVTAYGGSHGTGQGAFEYGAKSGQWEVFAAGRLTQNNLGIENPTPSHEAIHDLTQQGKFFGYASYAIDGANRLTFLTGTSVANFQIPNSPGQAPQFSAFGIGWFNSAKLNETQVERNFYNVMAATHSAGDVDAQLSLFSRYSTVHFLPDQIGDMVFNGVASNVYRASLVNGLQGDGAWRRDGGHTLRAGFVVSGERTRNVSSSSLEPLDGDGNPIDAPFGVYDLAAKTGWTAGVYAQDEWKIRDNLTLNGGLRFDQMWQYVDANQLSPRASILFKPEEDTTFHVGYARYFTPPPQALASPPNLALYNNTTQQPGIALSGAVRPERADYFDGGVTQKFSREFEAGLDVYNKRAKNLLDDGQFGQALVQTAFNYDRAYNTGVEFKAKYESGDLRAYANLAWARQRARFVSSNQFLFDPDEYAYIASHYIYTDHAQTWSGSAGASYVLSGVRASADLVFGSGLRAGFANTAHVSPYTQVNLGLSREIGAVFGKPLSIRFDVINLFDHAYQLRDGTGIGVFAPQYGPRRGFFVALKQEF</sequence>
<keyword evidence="4 10" id="KW-0812">Transmembrane</keyword>
<dbReference type="Proteomes" id="UP000309061">
    <property type="component" value="Chromosome"/>
</dbReference>
<comment type="subcellular location">
    <subcellularLocation>
        <location evidence="1 10">Cell outer membrane</location>
        <topology evidence="1 10">Multi-pass membrane protein</topology>
    </subcellularLocation>
</comment>
<dbReference type="GO" id="GO:0015344">
    <property type="term" value="F:siderophore uptake transmembrane transporter activity"/>
    <property type="evidence" value="ECO:0007669"/>
    <property type="project" value="TreeGrafter"/>
</dbReference>
<dbReference type="InterPro" id="IPR039426">
    <property type="entry name" value="TonB-dep_rcpt-like"/>
</dbReference>
<evidence type="ECO:0000256" key="1">
    <source>
        <dbReference type="ARBA" id="ARBA00004571"/>
    </source>
</evidence>
<evidence type="ECO:0000256" key="12">
    <source>
        <dbReference type="SAM" id="SignalP"/>
    </source>
</evidence>
<evidence type="ECO:0000259" key="13">
    <source>
        <dbReference type="Pfam" id="PF00593"/>
    </source>
</evidence>
<feature type="region of interest" description="Disordered" evidence="11">
    <location>
        <begin position="36"/>
        <end position="65"/>
    </location>
</feature>
<keyword evidence="15" id="KW-1185">Reference proteome</keyword>
<keyword evidence="9 10" id="KW-0998">Cell outer membrane</keyword>
<evidence type="ECO:0000256" key="2">
    <source>
        <dbReference type="ARBA" id="ARBA00022448"/>
    </source>
</evidence>
<dbReference type="RefSeq" id="WP_136496191.1">
    <property type="nucleotide sequence ID" value="NZ_CP046052.1"/>
</dbReference>
<dbReference type="KEGG" id="mhey:H2LOC_009535"/>
<evidence type="ECO:0000313" key="14">
    <source>
        <dbReference type="EMBL" id="QGM45924.1"/>
    </source>
</evidence>
<evidence type="ECO:0000256" key="9">
    <source>
        <dbReference type="ARBA" id="ARBA00023237"/>
    </source>
</evidence>
<dbReference type="OrthoDB" id="9764669at2"/>
<proteinExistence type="inferred from homology"/>
<evidence type="ECO:0000256" key="3">
    <source>
        <dbReference type="ARBA" id="ARBA00022452"/>
    </source>
</evidence>
<evidence type="ECO:0000256" key="11">
    <source>
        <dbReference type="SAM" id="MobiDB-lite"/>
    </source>
</evidence>
<evidence type="ECO:0000256" key="7">
    <source>
        <dbReference type="ARBA" id="ARBA00023136"/>
    </source>
</evidence>
<name>A0A6B8KBZ5_9HYPH</name>
<evidence type="ECO:0000256" key="6">
    <source>
        <dbReference type="ARBA" id="ARBA00023077"/>
    </source>
</evidence>
<feature type="signal peptide" evidence="12">
    <location>
        <begin position="1"/>
        <end position="23"/>
    </location>
</feature>
<dbReference type="GO" id="GO:0044718">
    <property type="term" value="P:siderophore transmembrane transport"/>
    <property type="evidence" value="ECO:0007669"/>
    <property type="project" value="TreeGrafter"/>
</dbReference>
<keyword evidence="8" id="KW-0675">Receptor</keyword>
<gene>
    <name evidence="14" type="ORF">H2LOC_009535</name>
</gene>
<dbReference type="InterPro" id="IPR000531">
    <property type="entry name" value="Beta-barrel_TonB"/>
</dbReference>
<dbReference type="Pfam" id="PF00593">
    <property type="entry name" value="TonB_dep_Rec_b-barrel"/>
    <property type="match status" value="1"/>
</dbReference>
<feature type="domain" description="TonB-dependent receptor-like beta-barrel" evidence="13">
    <location>
        <begin position="241"/>
        <end position="691"/>
    </location>
</feature>
<feature type="chain" id="PRO_5025415829" evidence="12">
    <location>
        <begin position="24"/>
        <end position="725"/>
    </location>
</feature>
<dbReference type="PANTHER" id="PTHR30069:SF29">
    <property type="entry name" value="HEMOGLOBIN AND HEMOGLOBIN-HAPTOGLOBIN-BINDING PROTEIN 1-RELATED"/>
    <property type="match status" value="1"/>
</dbReference>
<keyword evidence="7 10" id="KW-0472">Membrane</keyword>
<dbReference type="InterPro" id="IPR036942">
    <property type="entry name" value="Beta-barrel_TonB_sf"/>
</dbReference>
<dbReference type="PROSITE" id="PS52016">
    <property type="entry name" value="TONB_DEPENDENT_REC_3"/>
    <property type="match status" value="1"/>
</dbReference>
<protein>
    <submittedName>
        <fullName evidence="14">Ligand-gated channel</fullName>
    </submittedName>
</protein>
<dbReference type="EMBL" id="CP046052">
    <property type="protein sequence ID" value="QGM45924.1"/>
    <property type="molecule type" value="Genomic_DNA"/>
</dbReference>
<dbReference type="GO" id="GO:0009279">
    <property type="term" value="C:cell outer membrane"/>
    <property type="evidence" value="ECO:0007669"/>
    <property type="project" value="UniProtKB-SubCell"/>
</dbReference>
<feature type="compositionally biased region" description="Pro residues" evidence="11">
    <location>
        <begin position="47"/>
        <end position="60"/>
    </location>
</feature>
<comment type="similarity">
    <text evidence="10">Belongs to the TonB-dependent receptor family.</text>
</comment>
<accession>A0A6B8KBZ5</accession>
<keyword evidence="6" id="KW-0798">TonB box</keyword>
<evidence type="ECO:0000256" key="4">
    <source>
        <dbReference type="ARBA" id="ARBA00022692"/>
    </source>
</evidence>
<dbReference type="PANTHER" id="PTHR30069">
    <property type="entry name" value="TONB-DEPENDENT OUTER MEMBRANE RECEPTOR"/>
    <property type="match status" value="1"/>
</dbReference>
<dbReference type="Gene3D" id="2.40.170.20">
    <property type="entry name" value="TonB-dependent receptor, beta-barrel domain"/>
    <property type="match status" value="1"/>
</dbReference>
<dbReference type="SUPFAM" id="SSF56935">
    <property type="entry name" value="Porins"/>
    <property type="match status" value="1"/>
</dbReference>
<reference evidence="14 15" key="1">
    <citation type="submission" date="2019-11" db="EMBL/GenBank/DDBJ databases">
        <title>The genome sequence of Methylocystis heyeri.</title>
        <authorList>
            <person name="Oshkin I.Y."/>
            <person name="Miroshnikov K."/>
            <person name="Dedysh S.N."/>
        </authorList>
    </citation>
    <scope>NUCLEOTIDE SEQUENCE [LARGE SCALE GENOMIC DNA]</scope>
    <source>
        <strain evidence="14 15">H2</strain>
    </source>
</reference>
<organism evidence="14 15">
    <name type="scientific">Methylocystis heyeri</name>
    <dbReference type="NCBI Taxonomy" id="391905"/>
    <lineage>
        <taxon>Bacteria</taxon>
        <taxon>Pseudomonadati</taxon>
        <taxon>Pseudomonadota</taxon>
        <taxon>Alphaproteobacteria</taxon>
        <taxon>Hyphomicrobiales</taxon>
        <taxon>Methylocystaceae</taxon>
        <taxon>Methylocystis</taxon>
    </lineage>
</organism>
<keyword evidence="2 10" id="KW-0813">Transport</keyword>
<evidence type="ECO:0000313" key="15">
    <source>
        <dbReference type="Proteomes" id="UP000309061"/>
    </source>
</evidence>